<protein>
    <submittedName>
        <fullName evidence="6">GFA family protein</fullName>
    </submittedName>
</protein>
<dbReference type="SUPFAM" id="SSF51316">
    <property type="entry name" value="Mss4-like"/>
    <property type="match status" value="1"/>
</dbReference>
<keyword evidence="7" id="KW-1185">Reference proteome</keyword>
<keyword evidence="3" id="KW-0862">Zinc</keyword>
<name>A0A5N7MEX8_9HYPH</name>
<dbReference type="PROSITE" id="PS51891">
    <property type="entry name" value="CENP_V_GFA"/>
    <property type="match status" value="1"/>
</dbReference>
<keyword evidence="2" id="KW-0479">Metal-binding</keyword>
<dbReference type="PANTHER" id="PTHR33337:SF3">
    <property type="entry name" value="CENP-V_GFA DOMAIN-CONTAINING PROTEIN"/>
    <property type="match status" value="1"/>
</dbReference>
<evidence type="ECO:0000256" key="3">
    <source>
        <dbReference type="ARBA" id="ARBA00022833"/>
    </source>
</evidence>
<dbReference type="EMBL" id="VOSK01000022">
    <property type="protein sequence ID" value="MPR25367.1"/>
    <property type="molecule type" value="Genomic_DNA"/>
</dbReference>
<evidence type="ECO:0000256" key="1">
    <source>
        <dbReference type="ARBA" id="ARBA00005495"/>
    </source>
</evidence>
<dbReference type="GO" id="GO:0046872">
    <property type="term" value="F:metal ion binding"/>
    <property type="evidence" value="ECO:0007669"/>
    <property type="project" value="UniProtKB-KW"/>
</dbReference>
<evidence type="ECO:0000313" key="6">
    <source>
        <dbReference type="EMBL" id="MPR25367.1"/>
    </source>
</evidence>
<dbReference type="Proteomes" id="UP000403266">
    <property type="component" value="Unassembled WGS sequence"/>
</dbReference>
<sequence length="189" mass="20903">MAAMGESLWPGLGKTPWGGMISRQRDLQFYLIQETSWPGNFARRERVMGTSTETYSLKGGCQCGQVRYGLTNAPHEIYVCHCRECQKQSASAFGISVTARSADVRLLTGRLGHWTRSTDSGGSLTCFFCPDCGSRVWHGDREREDEISIKGGSLDEPVDLANATHIWTSRKLSGVIIPEGNRQYPGEPD</sequence>
<dbReference type="OrthoDB" id="9807246at2"/>
<evidence type="ECO:0000256" key="4">
    <source>
        <dbReference type="ARBA" id="ARBA00023239"/>
    </source>
</evidence>
<proteinExistence type="inferred from homology"/>
<dbReference type="InterPro" id="IPR006913">
    <property type="entry name" value="CENP-V/GFA"/>
</dbReference>
<evidence type="ECO:0000259" key="5">
    <source>
        <dbReference type="PROSITE" id="PS51891"/>
    </source>
</evidence>
<reference evidence="6 7" key="1">
    <citation type="journal article" date="2019" name="Syst. Appl. Microbiol.">
        <title>Microvirga tunisiensis sp. nov., a root nodule symbiotic bacterium isolated from Lupinus micranthus and L. luteus grown in Northern Tunisia.</title>
        <authorList>
            <person name="Msaddak A."/>
            <person name="Rejili M."/>
            <person name="Duran D."/>
            <person name="Mars M."/>
            <person name="Palacios J.M."/>
            <person name="Ruiz-Argueso T."/>
            <person name="Rey L."/>
            <person name="Imperial J."/>
        </authorList>
    </citation>
    <scope>NUCLEOTIDE SEQUENCE [LARGE SCALE GENOMIC DNA]</scope>
    <source>
        <strain evidence="6 7">Lmie10</strain>
    </source>
</reference>
<dbReference type="AlphaFoldDB" id="A0A5N7MEX8"/>
<gene>
    <name evidence="6" type="ORF">FS320_08995</name>
</gene>
<keyword evidence="4" id="KW-0456">Lyase</keyword>
<evidence type="ECO:0000256" key="2">
    <source>
        <dbReference type="ARBA" id="ARBA00022723"/>
    </source>
</evidence>
<dbReference type="Pfam" id="PF04828">
    <property type="entry name" value="GFA"/>
    <property type="match status" value="1"/>
</dbReference>
<comment type="similarity">
    <text evidence="1">Belongs to the Gfa family.</text>
</comment>
<dbReference type="GO" id="GO:0016846">
    <property type="term" value="F:carbon-sulfur lyase activity"/>
    <property type="evidence" value="ECO:0007669"/>
    <property type="project" value="InterPro"/>
</dbReference>
<feature type="domain" description="CENP-V/GFA" evidence="5">
    <location>
        <begin position="57"/>
        <end position="168"/>
    </location>
</feature>
<comment type="caution">
    <text evidence="6">The sequence shown here is derived from an EMBL/GenBank/DDBJ whole genome shotgun (WGS) entry which is preliminary data.</text>
</comment>
<evidence type="ECO:0000313" key="7">
    <source>
        <dbReference type="Proteomes" id="UP000403266"/>
    </source>
</evidence>
<accession>A0A5N7MEX8</accession>
<dbReference type="PANTHER" id="PTHR33337">
    <property type="entry name" value="GFA DOMAIN-CONTAINING PROTEIN"/>
    <property type="match status" value="1"/>
</dbReference>
<dbReference type="InterPro" id="IPR011057">
    <property type="entry name" value="Mss4-like_sf"/>
</dbReference>
<dbReference type="Gene3D" id="3.90.1590.10">
    <property type="entry name" value="glutathione-dependent formaldehyde- activating enzyme (gfa)"/>
    <property type="match status" value="1"/>
</dbReference>
<organism evidence="6 7">
    <name type="scientific">Microvirga tunisiensis</name>
    <dbReference type="NCBI Taxonomy" id="2108360"/>
    <lineage>
        <taxon>Bacteria</taxon>
        <taxon>Pseudomonadati</taxon>
        <taxon>Pseudomonadota</taxon>
        <taxon>Alphaproteobacteria</taxon>
        <taxon>Hyphomicrobiales</taxon>
        <taxon>Methylobacteriaceae</taxon>
        <taxon>Microvirga</taxon>
    </lineage>
</organism>